<evidence type="ECO:0000256" key="4">
    <source>
        <dbReference type="ARBA" id="ARBA00023136"/>
    </source>
</evidence>
<dbReference type="Gene3D" id="1.20.1250.20">
    <property type="entry name" value="MFS general substrate transporter like domains"/>
    <property type="match status" value="2"/>
</dbReference>
<dbReference type="PROSITE" id="PS00216">
    <property type="entry name" value="SUGAR_TRANSPORT_1"/>
    <property type="match status" value="1"/>
</dbReference>
<dbReference type="NCBIfam" id="TIGR00879">
    <property type="entry name" value="SP"/>
    <property type="match status" value="1"/>
</dbReference>
<feature type="transmembrane region" description="Helical" evidence="7">
    <location>
        <begin position="439"/>
        <end position="458"/>
    </location>
</feature>
<accession>A0AAW0P412</accession>
<proteinExistence type="inferred from homology"/>
<comment type="caution">
    <text evidence="9">The sequence shown here is derived from an EMBL/GenBank/DDBJ whole genome shotgun (WGS) entry which is preliminary data.</text>
</comment>
<dbReference type="InterPro" id="IPR005829">
    <property type="entry name" value="Sugar_transporter_CS"/>
</dbReference>
<evidence type="ECO:0000256" key="7">
    <source>
        <dbReference type="SAM" id="Phobius"/>
    </source>
</evidence>
<dbReference type="GO" id="GO:0046323">
    <property type="term" value="P:D-glucose import"/>
    <property type="evidence" value="ECO:0007669"/>
    <property type="project" value="TreeGrafter"/>
</dbReference>
<organism evidence="9 10">
    <name type="scientific">Mugilogobius chulae</name>
    <name type="common">yellowstripe goby</name>
    <dbReference type="NCBI Taxonomy" id="88201"/>
    <lineage>
        <taxon>Eukaryota</taxon>
        <taxon>Metazoa</taxon>
        <taxon>Chordata</taxon>
        <taxon>Craniata</taxon>
        <taxon>Vertebrata</taxon>
        <taxon>Euteleostomi</taxon>
        <taxon>Actinopterygii</taxon>
        <taxon>Neopterygii</taxon>
        <taxon>Teleostei</taxon>
        <taxon>Neoteleostei</taxon>
        <taxon>Acanthomorphata</taxon>
        <taxon>Gobiaria</taxon>
        <taxon>Gobiiformes</taxon>
        <taxon>Gobioidei</taxon>
        <taxon>Gobiidae</taxon>
        <taxon>Gobionellinae</taxon>
        <taxon>Mugilogobius</taxon>
    </lineage>
</organism>
<name>A0AAW0P412_9GOBI</name>
<dbReference type="InterPro" id="IPR003663">
    <property type="entry name" value="Sugar/inositol_transpt"/>
</dbReference>
<dbReference type="InterPro" id="IPR020846">
    <property type="entry name" value="MFS_dom"/>
</dbReference>
<dbReference type="Pfam" id="PF00083">
    <property type="entry name" value="Sugar_tr"/>
    <property type="match status" value="1"/>
</dbReference>
<evidence type="ECO:0000256" key="2">
    <source>
        <dbReference type="ARBA" id="ARBA00022692"/>
    </source>
</evidence>
<evidence type="ECO:0000256" key="1">
    <source>
        <dbReference type="ARBA" id="ARBA00004141"/>
    </source>
</evidence>
<feature type="transmembrane region" description="Helical" evidence="7">
    <location>
        <begin position="100"/>
        <end position="123"/>
    </location>
</feature>
<feature type="transmembrane region" description="Helical" evidence="7">
    <location>
        <begin position="280"/>
        <end position="303"/>
    </location>
</feature>
<keyword evidence="10" id="KW-1185">Reference proteome</keyword>
<dbReference type="PANTHER" id="PTHR23503:SF51">
    <property type="entry name" value="SOLUTE CARRIER FAMILY 2, FACILITATED GLUCOSE TRANSPORTER MEMBER 1"/>
    <property type="match status" value="1"/>
</dbReference>
<dbReference type="GO" id="GO:0070837">
    <property type="term" value="P:dehydroascorbic acid transport"/>
    <property type="evidence" value="ECO:0007669"/>
    <property type="project" value="TreeGrafter"/>
</dbReference>
<evidence type="ECO:0000313" key="9">
    <source>
        <dbReference type="EMBL" id="KAK7913444.1"/>
    </source>
</evidence>
<keyword evidence="4 7" id="KW-0472">Membrane</keyword>
<gene>
    <name evidence="9" type="ORF">WMY93_013655</name>
</gene>
<comment type="subcellular location">
    <subcellularLocation>
        <location evidence="1">Membrane</location>
        <topology evidence="1">Multi-pass membrane protein</topology>
    </subcellularLocation>
</comment>
<dbReference type="AlphaFoldDB" id="A0AAW0P412"/>
<feature type="transmembrane region" description="Helical" evidence="7">
    <location>
        <begin position="411"/>
        <end position="433"/>
    </location>
</feature>
<dbReference type="GO" id="GO:0016323">
    <property type="term" value="C:basolateral plasma membrane"/>
    <property type="evidence" value="ECO:0007669"/>
    <property type="project" value="TreeGrafter"/>
</dbReference>
<feature type="region of interest" description="Disordered" evidence="6">
    <location>
        <begin position="1"/>
        <end position="42"/>
    </location>
</feature>
<dbReference type="GO" id="GO:0055056">
    <property type="term" value="F:D-glucose transmembrane transporter activity"/>
    <property type="evidence" value="ECO:0007669"/>
    <property type="project" value="TreeGrafter"/>
</dbReference>
<dbReference type="Proteomes" id="UP001460270">
    <property type="component" value="Unassembled WGS sequence"/>
</dbReference>
<keyword evidence="5" id="KW-0813">Transport</keyword>
<dbReference type="PROSITE" id="PS50850">
    <property type="entry name" value="MFS"/>
    <property type="match status" value="1"/>
</dbReference>
<feature type="transmembrane region" description="Helical" evidence="7">
    <location>
        <begin position="315"/>
        <end position="336"/>
    </location>
</feature>
<dbReference type="InterPro" id="IPR036259">
    <property type="entry name" value="MFS_trans_sf"/>
</dbReference>
<dbReference type="PANTHER" id="PTHR23503">
    <property type="entry name" value="SOLUTE CARRIER FAMILY 2"/>
    <property type="match status" value="1"/>
</dbReference>
<dbReference type="InterPro" id="IPR005828">
    <property type="entry name" value="MFS_sugar_transport-like"/>
</dbReference>
<dbReference type="PRINTS" id="PR00171">
    <property type="entry name" value="SUGRTRNSPORT"/>
</dbReference>
<dbReference type="SUPFAM" id="SSF103473">
    <property type="entry name" value="MFS general substrate transporter"/>
    <property type="match status" value="1"/>
</dbReference>
<keyword evidence="2 7" id="KW-0812">Transmembrane</keyword>
<feature type="transmembrane region" description="Helical" evidence="7">
    <location>
        <begin position="195"/>
        <end position="215"/>
    </location>
</feature>
<comment type="similarity">
    <text evidence="5">Belongs to the major facilitator superfamily. Sugar transporter (TC 2.A.1.1) family.</text>
</comment>
<feature type="compositionally biased region" description="Basic residues" evidence="6">
    <location>
        <begin position="1"/>
        <end position="14"/>
    </location>
</feature>
<feature type="transmembrane region" description="Helical" evidence="7">
    <location>
        <begin position="160"/>
        <end position="180"/>
    </location>
</feature>
<evidence type="ECO:0000259" key="8">
    <source>
        <dbReference type="PROSITE" id="PS50850"/>
    </source>
</evidence>
<evidence type="ECO:0000256" key="6">
    <source>
        <dbReference type="SAM" id="MobiDB-lite"/>
    </source>
</evidence>
<feature type="compositionally biased region" description="Basic and acidic residues" evidence="6">
    <location>
        <begin position="15"/>
        <end position="40"/>
    </location>
</feature>
<evidence type="ECO:0000256" key="3">
    <source>
        <dbReference type="ARBA" id="ARBA00022989"/>
    </source>
</evidence>
<dbReference type="PROSITE" id="PS00217">
    <property type="entry name" value="SUGAR_TRANSPORT_2"/>
    <property type="match status" value="1"/>
</dbReference>
<protein>
    <recommendedName>
        <fullName evidence="8">Major facilitator superfamily (MFS) profile domain-containing protein</fullName>
    </recommendedName>
</protein>
<feature type="transmembrane region" description="Helical" evidence="7">
    <location>
        <begin position="371"/>
        <end position="399"/>
    </location>
</feature>
<feature type="transmembrane region" description="Helical" evidence="7">
    <location>
        <begin position="343"/>
        <end position="365"/>
    </location>
</feature>
<feature type="transmembrane region" description="Helical" evidence="7">
    <location>
        <begin position="129"/>
        <end position="148"/>
    </location>
</feature>
<sequence length="500" mass="55815">MHRMTRHMRKPLVLKKKERETDREKGRDRERERETDRQTEGETVNVPFVAECGSSCDRLSTIWLQHGVINAPQSVIEQFINDTYRDRYTDEITKGTLTTIYSVAVSIFSVGGIFGSFSVGLFVNRFGRRNSMLMVNVLSFISAALMGFSKLAKSWEMLIIGRFVVGLYSGLSTGFVPMYVGEVSPTALRGALGTLHQLGIVVGILIAQCVLLPLCPESPRFLLINKNEENKAKNVLKKLRGTSDVSTDIKEMKEESRKMMSEPKVTILELLRSHRYRQPLVVAVVLQLSQQLSGINAVFYYSTRIFEKAGVEQPIYATIGAGVVNTAFTVVSLFVVERAGRRSLHLIGLMGMAGATVLMTIALALLEKLKWMSYLSIVAIFSYVAFFEIGPGPIPWFIVAELFSQGPRPSAIAVAGFSNWTANFIVGMCFQYIEELTYPYVFIIFTVLLLFFFIFTYFKVPETKGRTFDDIAAGFGGSSVTRGEKFSPEELNSLGADSQL</sequence>
<evidence type="ECO:0000256" key="5">
    <source>
        <dbReference type="RuleBase" id="RU003346"/>
    </source>
</evidence>
<dbReference type="EMBL" id="JBBPFD010000009">
    <property type="protein sequence ID" value="KAK7913444.1"/>
    <property type="molecule type" value="Genomic_DNA"/>
</dbReference>
<dbReference type="InterPro" id="IPR045263">
    <property type="entry name" value="GLUT"/>
</dbReference>
<dbReference type="CDD" id="cd17431">
    <property type="entry name" value="MFS_GLUT_Class1"/>
    <property type="match status" value="1"/>
</dbReference>
<dbReference type="GO" id="GO:0032868">
    <property type="term" value="P:response to insulin"/>
    <property type="evidence" value="ECO:0007669"/>
    <property type="project" value="TreeGrafter"/>
</dbReference>
<reference evidence="10" key="1">
    <citation type="submission" date="2024-04" db="EMBL/GenBank/DDBJ databases">
        <title>Salinicola lusitanus LLJ914,a marine bacterium isolated from the Okinawa Trough.</title>
        <authorList>
            <person name="Li J."/>
        </authorList>
    </citation>
    <scope>NUCLEOTIDE SEQUENCE [LARGE SCALE GENOMIC DNA]</scope>
</reference>
<dbReference type="GO" id="GO:0016324">
    <property type="term" value="C:apical plasma membrane"/>
    <property type="evidence" value="ECO:0007669"/>
    <property type="project" value="TreeGrafter"/>
</dbReference>
<evidence type="ECO:0000313" key="10">
    <source>
        <dbReference type="Proteomes" id="UP001460270"/>
    </source>
</evidence>
<keyword evidence="3 7" id="KW-1133">Transmembrane helix</keyword>
<feature type="domain" description="Major facilitator superfamily (MFS) profile" evidence="8">
    <location>
        <begin position="58"/>
        <end position="464"/>
    </location>
</feature>